<evidence type="ECO:0000313" key="1">
    <source>
        <dbReference type="EMBL" id="SVC42490.1"/>
    </source>
</evidence>
<dbReference type="AlphaFoldDB" id="A0A382M123"/>
<feature type="non-terminal residue" evidence="1">
    <location>
        <position position="47"/>
    </location>
</feature>
<accession>A0A382M123</accession>
<proteinExistence type="predicted"/>
<dbReference type="EMBL" id="UINC01090495">
    <property type="protein sequence ID" value="SVC42490.1"/>
    <property type="molecule type" value="Genomic_DNA"/>
</dbReference>
<protein>
    <submittedName>
        <fullName evidence="1">Uncharacterized protein</fullName>
    </submittedName>
</protein>
<reference evidence="1" key="1">
    <citation type="submission" date="2018-05" db="EMBL/GenBank/DDBJ databases">
        <authorList>
            <person name="Lanie J.A."/>
            <person name="Ng W.-L."/>
            <person name="Kazmierczak K.M."/>
            <person name="Andrzejewski T.M."/>
            <person name="Davidsen T.M."/>
            <person name="Wayne K.J."/>
            <person name="Tettelin H."/>
            <person name="Glass J.I."/>
            <person name="Rusch D."/>
            <person name="Podicherti R."/>
            <person name="Tsui H.-C.T."/>
            <person name="Winkler M.E."/>
        </authorList>
    </citation>
    <scope>NUCLEOTIDE SEQUENCE</scope>
</reference>
<gene>
    <name evidence="1" type="ORF">METZ01_LOCUS295344</name>
</gene>
<organism evidence="1">
    <name type="scientific">marine metagenome</name>
    <dbReference type="NCBI Taxonomy" id="408172"/>
    <lineage>
        <taxon>unclassified sequences</taxon>
        <taxon>metagenomes</taxon>
        <taxon>ecological metagenomes</taxon>
    </lineage>
</organism>
<name>A0A382M123_9ZZZZ</name>
<sequence length="47" mass="5338">MRTRCRYTELNYHAVQYPGQDLTRNVKCRSKKGLSLTDIKVGIPVGA</sequence>